<gene>
    <name evidence="2" type="ORF">SHERM_12327</name>
</gene>
<proteinExistence type="predicted"/>
<evidence type="ECO:0000313" key="2">
    <source>
        <dbReference type="EMBL" id="CAA0810882.1"/>
    </source>
</evidence>
<dbReference type="AlphaFoldDB" id="A0A9N7MI29"/>
<dbReference type="Proteomes" id="UP001153555">
    <property type="component" value="Unassembled WGS sequence"/>
</dbReference>
<protein>
    <submittedName>
        <fullName evidence="2">Uncharacterized protein</fullName>
    </submittedName>
</protein>
<reference evidence="2" key="1">
    <citation type="submission" date="2019-12" db="EMBL/GenBank/DDBJ databases">
        <authorList>
            <person name="Scholes J."/>
        </authorList>
    </citation>
    <scope>NUCLEOTIDE SEQUENCE</scope>
</reference>
<accession>A0A9N7MI29</accession>
<feature type="region of interest" description="Disordered" evidence="1">
    <location>
        <begin position="133"/>
        <end position="166"/>
    </location>
</feature>
<comment type="caution">
    <text evidence="2">The sequence shown here is derived from an EMBL/GenBank/DDBJ whole genome shotgun (WGS) entry which is preliminary data.</text>
</comment>
<sequence>MRNGRNRKHLRPCLRDQSTIEPLFEIVPNPREGLTLRTSINQLTVRHSLSKVPHLPRPVRAATHTLIGVQKDVEITTNHPWQSIHTLSNLTQGVPQIVSPDSITLGINQSVEYGLKQQRARYEATDRCPGGPDRCNHTSGKRRSYGKCYPRLTGNPIDESNSQSQV</sequence>
<evidence type="ECO:0000313" key="3">
    <source>
        <dbReference type="Proteomes" id="UP001153555"/>
    </source>
</evidence>
<dbReference type="EMBL" id="CACSLK010007274">
    <property type="protein sequence ID" value="CAA0810882.1"/>
    <property type="molecule type" value="Genomic_DNA"/>
</dbReference>
<keyword evidence="3" id="KW-1185">Reference proteome</keyword>
<evidence type="ECO:0000256" key="1">
    <source>
        <dbReference type="SAM" id="MobiDB-lite"/>
    </source>
</evidence>
<feature type="non-terminal residue" evidence="2">
    <location>
        <position position="166"/>
    </location>
</feature>
<name>A0A9N7MI29_STRHE</name>
<organism evidence="2 3">
    <name type="scientific">Striga hermonthica</name>
    <name type="common">Purple witchweed</name>
    <name type="synonym">Buchnera hermonthica</name>
    <dbReference type="NCBI Taxonomy" id="68872"/>
    <lineage>
        <taxon>Eukaryota</taxon>
        <taxon>Viridiplantae</taxon>
        <taxon>Streptophyta</taxon>
        <taxon>Embryophyta</taxon>
        <taxon>Tracheophyta</taxon>
        <taxon>Spermatophyta</taxon>
        <taxon>Magnoliopsida</taxon>
        <taxon>eudicotyledons</taxon>
        <taxon>Gunneridae</taxon>
        <taxon>Pentapetalae</taxon>
        <taxon>asterids</taxon>
        <taxon>lamiids</taxon>
        <taxon>Lamiales</taxon>
        <taxon>Orobanchaceae</taxon>
        <taxon>Buchnereae</taxon>
        <taxon>Striga</taxon>
    </lineage>
</organism>